<proteinExistence type="predicted"/>
<feature type="chain" id="PRO_5017075068" description="F-box domain-containing protein" evidence="2">
    <location>
        <begin position="32"/>
        <end position="560"/>
    </location>
</feature>
<feature type="domain" description="F-box" evidence="3">
    <location>
        <begin position="6"/>
        <end position="52"/>
    </location>
</feature>
<evidence type="ECO:0000259" key="3">
    <source>
        <dbReference type="PROSITE" id="PS50181"/>
    </source>
</evidence>
<sequence>METSNAPQFLLLPSELILLILSHLGVDEVLALRQTCVKLSQLTADRTLWLQLLHRQYATLPLPSHLRRLIESEDPTLLDLPHLALVPEVRFAHRIAQSWTQPRRDRPVKLEPKTANSLLGFEVFLDRWLLAAYGEGIVQLWDINPHKSDSTLPFLEATDKPYRSVGSSTDIDMQNGGGGWTSFTAALDSSEQFIIFALTKSASMPPETKVSSIFIGPPPNYFVHMLSTPSMSPQTIRTIDPNLGFYISSGHNNIEINQWSVENSSVSKRSVTLETQPGDVWNGILDIRVVGPYLVIFKARTLELHDYLSVPYFEHPYSQLHDLPVMIYNFPPALTFRYISCADYTATEPNDPESPLFFEFLGYDVLKGTFRFVASILFVTKPSGQTDAGIDVRCLGVSALANNLDLNQLFPYFPFAPGSRSETSPSVEPQRDTPAPSPQDTPTPTPLASHAGIFGPTDAGEPAARGFVSAMSLGPQGRRAVWVERTRGSTLREVRVWSKEPDEEDDDAKAIDMPTHVVYSVGSYDLREDITHCAIAEASGTIILGNRAGDIFVLGLNILK</sequence>
<dbReference type="Pfam" id="PF12937">
    <property type="entry name" value="F-box-like"/>
    <property type="match status" value="1"/>
</dbReference>
<keyword evidence="5" id="KW-1185">Reference proteome</keyword>
<dbReference type="Proteomes" id="UP000076154">
    <property type="component" value="Unassembled WGS sequence"/>
</dbReference>
<evidence type="ECO:0000313" key="4">
    <source>
        <dbReference type="EMBL" id="RDB23383.1"/>
    </source>
</evidence>
<evidence type="ECO:0000256" key="1">
    <source>
        <dbReference type="SAM" id="MobiDB-lite"/>
    </source>
</evidence>
<dbReference type="InterPro" id="IPR036047">
    <property type="entry name" value="F-box-like_dom_sf"/>
</dbReference>
<gene>
    <name evidence="4" type="ORF">Hypma_008925</name>
</gene>
<evidence type="ECO:0000313" key="5">
    <source>
        <dbReference type="Proteomes" id="UP000076154"/>
    </source>
</evidence>
<dbReference type="SUPFAM" id="SSF81383">
    <property type="entry name" value="F-box domain"/>
    <property type="match status" value="1"/>
</dbReference>
<dbReference type="OrthoDB" id="3211970at2759"/>
<dbReference type="SMART" id="SM00256">
    <property type="entry name" value="FBOX"/>
    <property type="match status" value="1"/>
</dbReference>
<name>A0A369JUM2_HYPMA</name>
<feature type="signal peptide" evidence="2">
    <location>
        <begin position="1"/>
        <end position="31"/>
    </location>
</feature>
<organism evidence="4 5">
    <name type="scientific">Hypsizygus marmoreus</name>
    <name type="common">White beech mushroom</name>
    <name type="synonym">Agaricus marmoreus</name>
    <dbReference type="NCBI Taxonomy" id="39966"/>
    <lineage>
        <taxon>Eukaryota</taxon>
        <taxon>Fungi</taxon>
        <taxon>Dikarya</taxon>
        <taxon>Basidiomycota</taxon>
        <taxon>Agaricomycotina</taxon>
        <taxon>Agaricomycetes</taxon>
        <taxon>Agaricomycetidae</taxon>
        <taxon>Agaricales</taxon>
        <taxon>Tricholomatineae</taxon>
        <taxon>Lyophyllaceae</taxon>
        <taxon>Hypsizygus</taxon>
    </lineage>
</organism>
<evidence type="ECO:0000256" key="2">
    <source>
        <dbReference type="SAM" id="SignalP"/>
    </source>
</evidence>
<comment type="caution">
    <text evidence="4">The sequence shown here is derived from an EMBL/GenBank/DDBJ whole genome shotgun (WGS) entry which is preliminary data.</text>
</comment>
<keyword evidence="2" id="KW-0732">Signal</keyword>
<accession>A0A369JUM2</accession>
<dbReference type="InterPro" id="IPR001810">
    <property type="entry name" value="F-box_dom"/>
</dbReference>
<feature type="region of interest" description="Disordered" evidence="1">
    <location>
        <begin position="420"/>
        <end position="455"/>
    </location>
</feature>
<protein>
    <recommendedName>
        <fullName evidence="3">F-box domain-containing protein</fullName>
    </recommendedName>
</protein>
<dbReference type="AlphaFoldDB" id="A0A369JUM2"/>
<dbReference type="Gene3D" id="1.20.1280.50">
    <property type="match status" value="1"/>
</dbReference>
<dbReference type="InParanoid" id="A0A369JUM2"/>
<dbReference type="EMBL" id="LUEZ02000046">
    <property type="protein sequence ID" value="RDB23383.1"/>
    <property type="molecule type" value="Genomic_DNA"/>
</dbReference>
<reference evidence="4" key="1">
    <citation type="submission" date="2018-04" db="EMBL/GenBank/DDBJ databases">
        <title>Whole genome sequencing of Hypsizygus marmoreus.</title>
        <authorList>
            <person name="Choi I.-G."/>
            <person name="Min B."/>
            <person name="Kim J.-G."/>
            <person name="Kim S."/>
            <person name="Oh Y.-L."/>
            <person name="Kong W.-S."/>
            <person name="Park H."/>
            <person name="Jeong J."/>
            <person name="Song E.-S."/>
        </authorList>
    </citation>
    <scope>NUCLEOTIDE SEQUENCE [LARGE SCALE GENOMIC DNA]</scope>
    <source>
        <strain evidence="4">51987-8</strain>
    </source>
</reference>
<feature type="compositionally biased region" description="Pro residues" evidence="1">
    <location>
        <begin position="435"/>
        <end position="445"/>
    </location>
</feature>
<dbReference type="PROSITE" id="PS50181">
    <property type="entry name" value="FBOX"/>
    <property type="match status" value="1"/>
</dbReference>